<name>A0A150GRA7_GONPE</name>
<gene>
    <name evidence="3" type="ORF">GPECTOR_9g413</name>
</gene>
<dbReference type="GO" id="GO:0005634">
    <property type="term" value="C:nucleus"/>
    <property type="evidence" value="ECO:0007669"/>
    <property type="project" value="TreeGrafter"/>
</dbReference>
<evidence type="ECO:0000256" key="1">
    <source>
        <dbReference type="ARBA" id="ARBA00023186"/>
    </source>
</evidence>
<keyword evidence="1" id="KW-0143">Chaperone</keyword>
<dbReference type="OrthoDB" id="15001at2759"/>
<keyword evidence="4" id="KW-1185">Reference proteome</keyword>
<comment type="caution">
    <text evidence="3">The sequence shown here is derived from an EMBL/GenBank/DDBJ whole genome shotgun (WGS) entry which is preliminary data.</text>
</comment>
<evidence type="ECO:0000313" key="4">
    <source>
        <dbReference type="Proteomes" id="UP000075714"/>
    </source>
</evidence>
<dbReference type="GO" id="GO:0005737">
    <property type="term" value="C:cytoplasm"/>
    <property type="evidence" value="ECO:0007669"/>
    <property type="project" value="TreeGrafter"/>
</dbReference>
<dbReference type="GO" id="GO:0043248">
    <property type="term" value="P:proteasome assembly"/>
    <property type="evidence" value="ECO:0007669"/>
    <property type="project" value="InterPro"/>
</dbReference>
<dbReference type="Pfam" id="PF05348">
    <property type="entry name" value="UMP1"/>
    <property type="match status" value="1"/>
</dbReference>
<dbReference type="InterPro" id="IPR008012">
    <property type="entry name" value="Ump1"/>
</dbReference>
<organism evidence="3 4">
    <name type="scientific">Gonium pectorale</name>
    <name type="common">Green alga</name>
    <dbReference type="NCBI Taxonomy" id="33097"/>
    <lineage>
        <taxon>Eukaryota</taxon>
        <taxon>Viridiplantae</taxon>
        <taxon>Chlorophyta</taxon>
        <taxon>core chlorophytes</taxon>
        <taxon>Chlorophyceae</taxon>
        <taxon>CS clade</taxon>
        <taxon>Chlamydomonadales</taxon>
        <taxon>Volvocaceae</taxon>
        <taxon>Gonium</taxon>
    </lineage>
</organism>
<dbReference type="AlphaFoldDB" id="A0A150GRA7"/>
<proteinExistence type="inferred from homology"/>
<dbReference type="PANTHER" id="PTHR12828">
    <property type="entry name" value="PROTEASOME MATURATION PROTEIN UMP1"/>
    <property type="match status" value="1"/>
</dbReference>
<dbReference type="Proteomes" id="UP000075714">
    <property type="component" value="Unassembled WGS sequence"/>
</dbReference>
<evidence type="ECO:0000256" key="2">
    <source>
        <dbReference type="ARBA" id="ARBA00043974"/>
    </source>
</evidence>
<evidence type="ECO:0000313" key="3">
    <source>
        <dbReference type="EMBL" id="KXZ52369.1"/>
    </source>
</evidence>
<dbReference type="EMBL" id="LSYV01000010">
    <property type="protein sequence ID" value="KXZ52369.1"/>
    <property type="molecule type" value="Genomic_DNA"/>
</dbReference>
<comment type="similarity">
    <text evidence="2">Belongs to the POMP/UMP1 family.</text>
</comment>
<dbReference type="PANTHER" id="PTHR12828:SF3">
    <property type="entry name" value="PROTEASOME MATURATION PROTEIN"/>
    <property type="match status" value="1"/>
</dbReference>
<protein>
    <submittedName>
        <fullName evidence="3">Uncharacterized protein</fullName>
    </submittedName>
</protein>
<sequence>MEGAPALPLQSKPHDALRLGLASLKEDAGVKHPVEAIQRELKQRTVASQQQMLRDLYGIAAPAKVQIETQILSKFTRLPGCGASSSLLGLEALTGELDEFKYESYLGLPELSVLPPVSLHTQMEVQCGLQGAVADKMARGLF</sequence>
<dbReference type="STRING" id="33097.A0A150GRA7"/>
<accession>A0A150GRA7</accession>
<reference evidence="4" key="1">
    <citation type="journal article" date="2016" name="Nat. Commun.">
        <title>The Gonium pectorale genome demonstrates co-option of cell cycle regulation during the evolution of multicellularity.</title>
        <authorList>
            <person name="Hanschen E.R."/>
            <person name="Marriage T.N."/>
            <person name="Ferris P.J."/>
            <person name="Hamaji T."/>
            <person name="Toyoda A."/>
            <person name="Fujiyama A."/>
            <person name="Neme R."/>
            <person name="Noguchi H."/>
            <person name="Minakuchi Y."/>
            <person name="Suzuki M."/>
            <person name="Kawai-Toyooka H."/>
            <person name="Smith D.R."/>
            <person name="Sparks H."/>
            <person name="Anderson J."/>
            <person name="Bakaric R."/>
            <person name="Luria V."/>
            <person name="Karger A."/>
            <person name="Kirschner M.W."/>
            <person name="Durand P.M."/>
            <person name="Michod R.E."/>
            <person name="Nozaki H."/>
            <person name="Olson B.J."/>
        </authorList>
    </citation>
    <scope>NUCLEOTIDE SEQUENCE [LARGE SCALE GENOMIC DNA]</scope>
    <source>
        <strain evidence="4">NIES-2863</strain>
    </source>
</reference>